<keyword evidence="9 12" id="KW-0472">Membrane</keyword>
<dbReference type="InterPro" id="IPR045863">
    <property type="entry name" value="CorA_TM1_TM2"/>
</dbReference>
<dbReference type="GO" id="GO:0015095">
    <property type="term" value="F:magnesium ion transmembrane transporter activity"/>
    <property type="evidence" value="ECO:0007669"/>
    <property type="project" value="TreeGrafter"/>
</dbReference>
<feature type="transmembrane region" description="Helical" evidence="12">
    <location>
        <begin position="339"/>
        <end position="359"/>
    </location>
</feature>
<comment type="function">
    <text evidence="11">Mediates influx of magnesium ions. Alternates between open and closed states. Activated by low cytoplasmic Mg(2+) levels. Inactive when cytoplasmic Mg(2+) levels are high.</text>
</comment>
<evidence type="ECO:0000256" key="1">
    <source>
        <dbReference type="ARBA" id="ARBA00004651"/>
    </source>
</evidence>
<sequence>MGIANTPGRRRHVARKARTAAVDLDAMRRNRAGTPVVDCALYEDGVRRPGSLDLHQAMDAARACPGSFVWIGLHAPTQADFTEIAATLDLHPLAVEDAVHAHQRPKLERYEDTLFLVLKTIVYVEHDELTATSDVVDTGEIMVFAGEDFVVHVRHGSAPPLKELRRKLEAAPERLAQGPAAVLHAIADRTVDDYLRVTDKIADDFEQLESDVFSPHAGTNDAERIYQLKRELTEFKRAVMPLAIPLERLAGLELPGAKDGMSAYFRDIADHLAQTRERLSGFNELLDSILTASLARVGIQQNTDMRRIASIAALLAVPTMFVGVYGMNFDHMPELRWTYGYPAVLAAMATACGLLFRAFRRNGWL</sequence>
<evidence type="ECO:0000256" key="5">
    <source>
        <dbReference type="ARBA" id="ARBA00022692"/>
    </source>
</evidence>
<dbReference type="PANTHER" id="PTHR46494">
    <property type="entry name" value="CORA FAMILY METAL ION TRANSPORTER (EUROFUNG)"/>
    <property type="match status" value="1"/>
</dbReference>
<dbReference type="GO" id="GO:0005886">
    <property type="term" value="C:plasma membrane"/>
    <property type="evidence" value="ECO:0007669"/>
    <property type="project" value="UniProtKB-SubCell"/>
</dbReference>
<comment type="catalytic activity">
    <reaction evidence="10">
        <text>Mg(2+)(in) = Mg(2+)(out)</text>
        <dbReference type="Rhea" id="RHEA:29827"/>
        <dbReference type="ChEBI" id="CHEBI:18420"/>
    </reaction>
</comment>
<evidence type="ECO:0000256" key="10">
    <source>
        <dbReference type="ARBA" id="ARBA00034269"/>
    </source>
</evidence>
<evidence type="ECO:0000256" key="3">
    <source>
        <dbReference type="ARBA" id="ARBA00022448"/>
    </source>
</evidence>
<proteinExistence type="inferred from homology"/>
<name>A0AA41U582_9ACTN</name>
<evidence type="ECO:0000256" key="4">
    <source>
        <dbReference type="ARBA" id="ARBA00022475"/>
    </source>
</evidence>
<keyword evidence="8" id="KW-0406">Ion transport</keyword>
<keyword evidence="5 12" id="KW-0812">Transmembrane</keyword>
<keyword evidence="7 12" id="KW-1133">Transmembrane helix</keyword>
<dbReference type="Gene3D" id="1.20.58.340">
    <property type="entry name" value="Magnesium transport protein CorA, transmembrane region"/>
    <property type="match status" value="2"/>
</dbReference>
<keyword evidence="6" id="KW-0460">Magnesium</keyword>
<dbReference type="Proteomes" id="UP001165378">
    <property type="component" value="Unassembled WGS sequence"/>
</dbReference>
<evidence type="ECO:0000256" key="9">
    <source>
        <dbReference type="ARBA" id="ARBA00023136"/>
    </source>
</evidence>
<comment type="similarity">
    <text evidence="2">Belongs to the CorA metal ion transporter (MIT) (TC 1.A.35) family.</text>
</comment>
<dbReference type="Pfam" id="PF01544">
    <property type="entry name" value="CorA"/>
    <property type="match status" value="1"/>
</dbReference>
<dbReference type="InterPro" id="IPR045861">
    <property type="entry name" value="CorA_cytoplasmic_dom"/>
</dbReference>
<feature type="transmembrane region" description="Helical" evidence="12">
    <location>
        <begin position="308"/>
        <end position="327"/>
    </location>
</feature>
<dbReference type="GO" id="GO:0050897">
    <property type="term" value="F:cobalt ion binding"/>
    <property type="evidence" value="ECO:0007669"/>
    <property type="project" value="TreeGrafter"/>
</dbReference>
<comment type="caution">
    <text evidence="13">The sequence shown here is derived from an EMBL/GenBank/DDBJ whole genome shotgun (WGS) entry which is preliminary data.</text>
</comment>
<dbReference type="GO" id="GO:0000287">
    <property type="term" value="F:magnesium ion binding"/>
    <property type="evidence" value="ECO:0007669"/>
    <property type="project" value="TreeGrafter"/>
</dbReference>
<evidence type="ECO:0000256" key="6">
    <source>
        <dbReference type="ARBA" id="ARBA00022842"/>
    </source>
</evidence>
<dbReference type="Gene3D" id="3.30.460.20">
    <property type="entry name" value="CorA soluble domain-like"/>
    <property type="match status" value="1"/>
</dbReference>
<gene>
    <name evidence="13" type="ORF">LZ495_41995</name>
</gene>
<evidence type="ECO:0000256" key="2">
    <source>
        <dbReference type="ARBA" id="ARBA00009765"/>
    </source>
</evidence>
<reference evidence="13" key="1">
    <citation type="submission" date="2022-01" db="EMBL/GenBank/DDBJ databases">
        <title>Genome-Based Taxonomic Classification of the Phylum Actinobacteria.</title>
        <authorList>
            <person name="Gao Y."/>
        </authorList>
    </citation>
    <scope>NUCLEOTIDE SEQUENCE</scope>
    <source>
        <strain evidence="13">KLBMP 8922</strain>
    </source>
</reference>
<evidence type="ECO:0000256" key="12">
    <source>
        <dbReference type="SAM" id="Phobius"/>
    </source>
</evidence>
<comment type="subcellular location">
    <subcellularLocation>
        <location evidence="1">Cell membrane</location>
        <topology evidence="1">Multi-pass membrane protein</topology>
    </subcellularLocation>
</comment>
<dbReference type="SUPFAM" id="SSF144083">
    <property type="entry name" value="Magnesium transport protein CorA, transmembrane region"/>
    <property type="match status" value="1"/>
</dbReference>
<protein>
    <submittedName>
        <fullName evidence="13">Magnesium and cobalt transport protein CorA</fullName>
    </submittedName>
</protein>
<dbReference type="GO" id="GO:0015087">
    <property type="term" value="F:cobalt ion transmembrane transporter activity"/>
    <property type="evidence" value="ECO:0007669"/>
    <property type="project" value="TreeGrafter"/>
</dbReference>
<evidence type="ECO:0000256" key="8">
    <source>
        <dbReference type="ARBA" id="ARBA00023065"/>
    </source>
</evidence>
<keyword evidence="14" id="KW-1185">Reference proteome</keyword>
<keyword evidence="3" id="KW-0813">Transport</keyword>
<evidence type="ECO:0000256" key="11">
    <source>
        <dbReference type="ARBA" id="ARBA00045497"/>
    </source>
</evidence>
<accession>A0AA41U582</accession>
<organism evidence="13 14">
    <name type="scientific">Yinghuangia soli</name>
    <dbReference type="NCBI Taxonomy" id="2908204"/>
    <lineage>
        <taxon>Bacteria</taxon>
        <taxon>Bacillati</taxon>
        <taxon>Actinomycetota</taxon>
        <taxon>Actinomycetes</taxon>
        <taxon>Kitasatosporales</taxon>
        <taxon>Streptomycetaceae</taxon>
        <taxon>Yinghuangia</taxon>
    </lineage>
</organism>
<keyword evidence="4" id="KW-1003">Cell membrane</keyword>
<dbReference type="RefSeq" id="WP_235058527.1">
    <property type="nucleotide sequence ID" value="NZ_JAKFHA010000059.1"/>
</dbReference>
<evidence type="ECO:0000313" key="13">
    <source>
        <dbReference type="EMBL" id="MCF2533761.1"/>
    </source>
</evidence>
<dbReference type="InterPro" id="IPR002523">
    <property type="entry name" value="MgTranspt_CorA/ZnTranspt_ZntB"/>
</dbReference>
<evidence type="ECO:0000313" key="14">
    <source>
        <dbReference type="Proteomes" id="UP001165378"/>
    </source>
</evidence>
<dbReference type="SUPFAM" id="SSF143865">
    <property type="entry name" value="CorA soluble domain-like"/>
    <property type="match status" value="1"/>
</dbReference>
<dbReference type="CDD" id="cd12830">
    <property type="entry name" value="MtCorA-like"/>
    <property type="match status" value="1"/>
</dbReference>
<dbReference type="PANTHER" id="PTHR46494:SF1">
    <property type="entry name" value="CORA FAMILY METAL ION TRANSPORTER (EUROFUNG)"/>
    <property type="match status" value="1"/>
</dbReference>
<dbReference type="EMBL" id="JAKFHA010000059">
    <property type="protein sequence ID" value="MCF2533761.1"/>
    <property type="molecule type" value="Genomic_DNA"/>
</dbReference>
<dbReference type="FunFam" id="1.20.58.340:FF:000004">
    <property type="entry name" value="Magnesium transport protein CorA"/>
    <property type="match status" value="1"/>
</dbReference>
<dbReference type="AlphaFoldDB" id="A0AA41U582"/>
<evidence type="ECO:0000256" key="7">
    <source>
        <dbReference type="ARBA" id="ARBA00022989"/>
    </source>
</evidence>